<dbReference type="InterPro" id="IPR043502">
    <property type="entry name" value="DNA/RNA_pol_sf"/>
</dbReference>
<dbReference type="InterPro" id="IPR001126">
    <property type="entry name" value="UmuC"/>
</dbReference>
<evidence type="ECO:0000313" key="20">
    <source>
        <dbReference type="EMBL" id="ODQ72659.1"/>
    </source>
</evidence>
<feature type="coiled-coil region" evidence="16">
    <location>
        <begin position="95"/>
        <end position="122"/>
    </location>
</feature>
<evidence type="ECO:0000256" key="1">
    <source>
        <dbReference type="ARBA" id="ARBA00010945"/>
    </source>
</evidence>
<evidence type="ECO:0000256" key="4">
    <source>
        <dbReference type="ARBA" id="ARBA00022679"/>
    </source>
</evidence>
<dbReference type="NCBIfam" id="NF002677">
    <property type="entry name" value="PRK02406.1"/>
    <property type="match status" value="1"/>
</dbReference>
<dbReference type="Proteomes" id="UP000094385">
    <property type="component" value="Unassembled WGS sequence"/>
</dbReference>
<dbReference type="InterPro" id="IPR022880">
    <property type="entry name" value="DNApol_IV"/>
</dbReference>
<dbReference type="Pfam" id="PF11799">
    <property type="entry name" value="IMS_C"/>
    <property type="match status" value="1"/>
</dbReference>
<dbReference type="Gene3D" id="3.30.160.60">
    <property type="entry name" value="Classic Zinc Finger"/>
    <property type="match status" value="1"/>
</dbReference>
<evidence type="ECO:0000256" key="11">
    <source>
        <dbReference type="ARBA" id="ARBA00022842"/>
    </source>
</evidence>
<reference evidence="20 21" key="1">
    <citation type="journal article" date="2016" name="Proc. Natl. Acad. Sci. U.S.A.">
        <title>Comparative genomics of biotechnologically important yeasts.</title>
        <authorList>
            <person name="Riley R."/>
            <person name="Haridas S."/>
            <person name="Wolfe K.H."/>
            <person name="Lopes M.R."/>
            <person name="Hittinger C.T."/>
            <person name="Goeker M."/>
            <person name="Salamov A.A."/>
            <person name="Wisecaver J.H."/>
            <person name="Long T.M."/>
            <person name="Calvey C.H."/>
            <person name="Aerts A.L."/>
            <person name="Barry K.W."/>
            <person name="Choi C."/>
            <person name="Clum A."/>
            <person name="Coughlan A.Y."/>
            <person name="Deshpande S."/>
            <person name="Douglass A.P."/>
            <person name="Hanson S.J."/>
            <person name="Klenk H.-P."/>
            <person name="LaButti K.M."/>
            <person name="Lapidus A."/>
            <person name="Lindquist E.A."/>
            <person name="Lipzen A.M."/>
            <person name="Meier-Kolthoff J.P."/>
            <person name="Ohm R.A."/>
            <person name="Otillar R.P."/>
            <person name="Pangilinan J.L."/>
            <person name="Peng Y."/>
            <person name="Rokas A."/>
            <person name="Rosa C.A."/>
            <person name="Scheuner C."/>
            <person name="Sibirny A.A."/>
            <person name="Slot J.C."/>
            <person name="Stielow J.B."/>
            <person name="Sun H."/>
            <person name="Kurtzman C.P."/>
            <person name="Blackwell M."/>
            <person name="Grigoriev I.V."/>
            <person name="Jeffries T.W."/>
        </authorList>
    </citation>
    <scope>NUCLEOTIDE SEQUENCE [LARGE SCALE GENOMIC DNA]</scope>
    <source>
        <strain evidence="20 21">NRRL Y-11557</strain>
    </source>
</reference>
<dbReference type="PROSITE" id="PS50173">
    <property type="entry name" value="UMUC"/>
    <property type="match status" value="1"/>
</dbReference>
<dbReference type="GO" id="GO:0003887">
    <property type="term" value="F:DNA-directed DNA polymerase activity"/>
    <property type="evidence" value="ECO:0007669"/>
    <property type="project" value="UniProtKB-KW"/>
</dbReference>
<keyword evidence="5" id="KW-0548">Nucleotidyltransferase</keyword>
<dbReference type="PROSITE" id="PS51908">
    <property type="entry name" value="ZF_UBZ4"/>
    <property type="match status" value="1"/>
</dbReference>
<keyword evidence="7" id="KW-0479">Metal-binding</keyword>
<dbReference type="GO" id="GO:0070987">
    <property type="term" value="P:error-free translesion synthesis"/>
    <property type="evidence" value="ECO:0007669"/>
    <property type="project" value="UniProtKB-ARBA"/>
</dbReference>
<dbReference type="PANTHER" id="PTHR11076:SF33">
    <property type="entry name" value="DNA POLYMERASE KAPPA"/>
    <property type="match status" value="1"/>
</dbReference>
<keyword evidence="4" id="KW-0808">Transferase</keyword>
<keyword evidence="21" id="KW-1185">Reference proteome</keyword>
<feature type="region of interest" description="Disordered" evidence="17">
    <location>
        <begin position="1"/>
        <end position="51"/>
    </location>
</feature>
<dbReference type="Gene3D" id="3.40.1170.60">
    <property type="match status" value="1"/>
</dbReference>
<evidence type="ECO:0000256" key="8">
    <source>
        <dbReference type="ARBA" id="ARBA00022763"/>
    </source>
</evidence>
<keyword evidence="10" id="KW-0862">Zinc</keyword>
<feature type="domain" description="UmuC" evidence="18">
    <location>
        <begin position="126"/>
        <end position="305"/>
    </location>
</feature>
<dbReference type="OrthoDB" id="1747274at2759"/>
<dbReference type="CDD" id="cd03586">
    <property type="entry name" value="PolY_Pol_IV_kappa"/>
    <property type="match status" value="1"/>
</dbReference>
<dbReference type="GO" id="GO:0006260">
    <property type="term" value="P:DNA replication"/>
    <property type="evidence" value="ECO:0007669"/>
    <property type="project" value="UniProtKB-KW"/>
</dbReference>
<protein>
    <recommendedName>
        <fullName evidence="3">DNA polymerase kappa</fullName>
        <ecNumber evidence="2">2.7.7.7</ecNumber>
    </recommendedName>
</protein>
<keyword evidence="11" id="KW-0460">Magnesium</keyword>
<accession>A0A1E3Q4M1</accession>
<dbReference type="GO" id="GO:0008270">
    <property type="term" value="F:zinc ion binding"/>
    <property type="evidence" value="ECO:0007669"/>
    <property type="project" value="UniProtKB-KW"/>
</dbReference>
<dbReference type="SUPFAM" id="SSF100879">
    <property type="entry name" value="Lesion bypass DNA polymerase (Y-family), little finger domain"/>
    <property type="match status" value="1"/>
</dbReference>
<dbReference type="Pfam" id="PF00817">
    <property type="entry name" value="IMS"/>
    <property type="match status" value="1"/>
</dbReference>
<keyword evidence="9 15" id="KW-0863">Zinc-finger</keyword>
<evidence type="ECO:0000256" key="9">
    <source>
        <dbReference type="ARBA" id="ARBA00022771"/>
    </source>
</evidence>
<evidence type="ECO:0000256" key="16">
    <source>
        <dbReference type="SAM" id="Coils"/>
    </source>
</evidence>
<dbReference type="FunFam" id="3.30.1490.100:FF:000004">
    <property type="entry name" value="DNA polymerase IV"/>
    <property type="match status" value="1"/>
</dbReference>
<dbReference type="GO" id="GO:0006281">
    <property type="term" value="P:DNA repair"/>
    <property type="evidence" value="ECO:0007669"/>
    <property type="project" value="UniProtKB-KW"/>
</dbReference>
<dbReference type="GO" id="GO:0005634">
    <property type="term" value="C:nucleus"/>
    <property type="evidence" value="ECO:0007669"/>
    <property type="project" value="TreeGrafter"/>
</dbReference>
<dbReference type="Pfam" id="PF11798">
    <property type="entry name" value="IMS_HHH"/>
    <property type="match status" value="1"/>
</dbReference>
<evidence type="ECO:0000256" key="13">
    <source>
        <dbReference type="ARBA" id="ARBA00023204"/>
    </source>
</evidence>
<feature type="domain" description="UBZ4-type" evidence="19">
    <location>
        <begin position="582"/>
        <end position="611"/>
    </location>
</feature>
<evidence type="ECO:0000256" key="12">
    <source>
        <dbReference type="ARBA" id="ARBA00022932"/>
    </source>
</evidence>
<evidence type="ECO:0000256" key="17">
    <source>
        <dbReference type="SAM" id="MobiDB-lite"/>
    </source>
</evidence>
<dbReference type="InterPro" id="IPR017961">
    <property type="entry name" value="DNA_pol_Y-fam_little_finger"/>
</dbReference>
<evidence type="ECO:0000256" key="10">
    <source>
        <dbReference type="ARBA" id="ARBA00022833"/>
    </source>
</evidence>
<dbReference type="InterPro" id="IPR024728">
    <property type="entry name" value="PolY_HhH_motif"/>
</dbReference>
<keyword evidence="16" id="KW-0175">Coiled coil</keyword>
<name>A0A1E3Q4M1_LIPST</name>
<dbReference type="GO" id="GO:0042276">
    <property type="term" value="P:error-prone translesion synthesis"/>
    <property type="evidence" value="ECO:0007669"/>
    <property type="project" value="TreeGrafter"/>
</dbReference>
<dbReference type="Gene3D" id="3.30.1490.100">
    <property type="entry name" value="DNA polymerase, Y-family, little finger domain"/>
    <property type="match status" value="1"/>
</dbReference>
<keyword evidence="13 15" id="KW-0234">DNA repair</keyword>
<evidence type="ECO:0000256" key="2">
    <source>
        <dbReference type="ARBA" id="ARBA00012417"/>
    </source>
</evidence>
<organism evidence="20 21">
    <name type="scientific">Lipomyces starkeyi NRRL Y-11557</name>
    <dbReference type="NCBI Taxonomy" id="675824"/>
    <lineage>
        <taxon>Eukaryota</taxon>
        <taxon>Fungi</taxon>
        <taxon>Dikarya</taxon>
        <taxon>Ascomycota</taxon>
        <taxon>Saccharomycotina</taxon>
        <taxon>Lipomycetes</taxon>
        <taxon>Lipomycetales</taxon>
        <taxon>Lipomycetaceae</taxon>
        <taxon>Lipomyces</taxon>
    </lineage>
</organism>
<comment type="catalytic activity">
    <reaction evidence="14">
        <text>DNA(n) + a 2'-deoxyribonucleoside 5'-triphosphate = DNA(n+1) + diphosphate</text>
        <dbReference type="Rhea" id="RHEA:22508"/>
        <dbReference type="Rhea" id="RHEA-COMP:17339"/>
        <dbReference type="Rhea" id="RHEA-COMP:17340"/>
        <dbReference type="ChEBI" id="CHEBI:33019"/>
        <dbReference type="ChEBI" id="CHEBI:61560"/>
        <dbReference type="ChEBI" id="CHEBI:173112"/>
        <dbReference type="EC" id="2.7.7.7"/>
    </reaction>
</comment>
<proteinExistence type="inferred from homology"/>
<evidence type="ECO:0000259" key="19">
    <source>
        <dbReference type="PROSITE" id="PS51908"/>
    </source>
</evidence>
<feature type="compositionally biased region" description="Low complexity" evidence="17">
    <location>
        <begin position="27"/>
        <end position="36"/>
    </location>
</feature>
<dbReference type="Gene3D" id="3.30.70.270">
    <property type="match status" value="1"/>
</dbReference>
<evidence type="ECO:0000256" key="14">
    <source>
        <dbReference type="ARBA" id="ARBA00049244"/>
    </source>
</evidence>
<evidence type="ECO:0000256" key="3">
    <source>
        <dbReference type="ARBA" id="ARBA00016178"/>
    </source>
</evidence>
<dbReference type="PANTHER" id="PTHR11076">
    <property type="entry name" value="DNA REPAIR POLYMERASE UMUC / TRANSFERASE FAMILY MEMBER"/>
    <property type="match status" value="1"/>
</dbReference>
<keyword evidence="12" id="KW-0239">DNA-directed DNA polymerase</keyword>
<evidence type="ECO:0000259" key="18">
    <source>
        <dbReference type="PROSITE" id="PS50173"/>
    </source>
</evidence>
<dbReference type="Gene3D" id="1.10.150.810">
    <property type="match status" value="1"/>
</dbReference>
<dbReference type="FunFam" id="3.40.1170.60:FF:000012">
    <property type="entry name" value="Putative DNA-directed polymerase kappa"/>
    <property type="match status" value="1"/>
</dbReference>
<sequence length="621" mass="69561">MLVSEPASPKRENTISNPESSPKHSESGTSDESSGTLRHRLLGPSIQKSGQDGVNQAAVSEIIYQASQGSKYFEHQKRKEKELTKKVESIVKQAAKVSNQELEAAEVRVDALIRQYEATRDLTQTIVHVDCDAFYASVEELDHPELKSKPFAVGKGVLCTCNYVARKFGVRSAMAEFVAKKICPELIVLRLNFPKYIEKSNAIRMILSEYDPRHCAMTLDEAYLNITEYCANMNKDREEVVSEMRRRIFETTGLTVSAGIGPNSRVAKIASNVNKPNGQCAIANDREAVMEFMCNLPVRKITGIGYVLERQLLALDVNSCGEIYRKSALLYQIFTDTTMTFLLNCYLGLGSTEVKPIDQYERKSVGCERSFRAISDMAQMKQKLQHVAEDLEKDCKRLNLAGRKLGLKLKKATFEQISRQRPMPRPINTASDFYRYGLQMLEKELPITVRLIGLRITDLVNLSHEGPMKTFLKGQRRHNDRLEDEPSTSMNIHAEFKELFDGSPDMHDDEEIGELVMIIQGSQEEDASGVIDDYRSSAKATAARDIKNEYELQHNTATPLMPVPESESLPLSTDSGDSATALVSCPICGNQVSADDQALNHHVDWCLSRGAIREAVKETFN</sequence>
<evidence type="ECO:0000313" key="21">
    <source>
        <dbReference type="Proteomes" id="UP000094385"/>
    </source>
</evidence>
<dbReference type="EC" id="2.7.7.7" evidence="2"/>
<gene>
    <name evidence="20" type="ORF">LIPSTDRAFT_105283</name>
</gene>
<evidence type="ECO:0000256" key="7">
    <source>
        <dbReference type="ARBA" id="ARBA00022723"/>
    </source>
</evidence>
<dbReference type="InterPro" id="IPR006642">
    <property type="entry name" value="Rad18_UBZ4"/>
</dbReference>
<dbReference type="FunFam" id="1.10.150.810:FF:000003">
    <property type="entry name" value="DNA polymerase kappa subunit"/>
    <property type="match status" value="1"/>
</dbReference>
<dbReference type="InterPro" id="IPR050116">
    <property type="entry name" value="DNA_polymerase-Y"/>
</dbReference>
<dbReference type="SUPFAM" id="SSF56672">
    <property type="entry name" value="DNA/RNA polymerases"/>
    <property type="match status" value="1"/>
</dbReference>
<dbReference type="STRING" id="675824.A0A1E3Q4M1"/>
<comment type="similarity">
    <text evidence="1">Belongs to the DNA polymerase type-Y family.</text>
</comment>
<dbReference type="AlphaFoldDB" id="A0A1E3Q4M1"/>
<dbReference type="SMART" id="SM00734">
    <property type="entry name" value="ZnF_Rad18"/>
    <property type="match status" value="1"/>
</dbReference>
<keyword evidence="6" id="KW-0235">DNA replication</keyword>
<evidence type="ECO:0000256" key="6">
    <source>
        <dbReference type="ARBA" id="ARBA00022705"/>
    </source>
</evidence>
<dbReference type="Gene3D" id="1.10.150.20">
    <property type="entry name" value="5' to 3' exonuclease, C-terminal subdomain"/>
    <property type="match status" value="1"/>
</dbReference>
<dbReference type="EMBL" id="KV454295">
    <property type="protein sequence ID" value="ODQ72659.1"/>
    <property type="molecule type" value="Genomic_DNA"/>
</dbReference>
<keyword evidence="8 15" id="KW-0227">DNA damage</keyword>
<dbReference type="InterPro" id="IPR043128">
    <property type="entry name" value="Rev_trsase/Diguanyl_cyclase"/>
</dbReference>
<evidence type="ECO:0000256" key="5">
    <source>
        <dbReference type="ARBA" id="ARBA00022695"/>
    </source>
</evidence>
<dbReference type="FunFam" id="1.10.150.810:FF:000001">
    <property type="entry name" value="DNA polymerase kappa"/>
    <property type="match status" value="1"/>
</dbReference>
<dbReference type="InterPro" id="IPR036775">
    <property type="entry name" value="DNA_pol_Y-fam_lit_finger_sf"/>
</dbReference>
<feature type="coiled-coil region" evidence="16">
    <location>
        <begin position="374"/>
        <end position="401"/>
    </location>
</feature>
<dbReference type="GO" id="GO:0003684">
    <property type="term" value="F:damaged DNA binding"/>
    <property type="evidence" value="ECO:0007669"/>
    <property type="project" value="InterPro"/>
</dbReference>
<evidence type="ECO:0000256" key="15">
    <source>
        <dbReference type="PROSITE-ProRule" id="PRU01256"/>
    </source>
</evidence>